<dbReference type="PANTHER" id="PTHR11365:SF10">
    <property type="entry name" value="HYDANTOINASE_OXOPROLINASE"/>
    <property type="match status" value="1"/>
</dbReference>
<dbReference type="InterPro" id="IPR048350">
    <property type="entry name" value="S-Me-THD-like_C"/>
</dbReference>
<gene>
    <name evidence="8" type="ORF">BYL167_LOCUS4471</name>
    <name evidence="5" type="ORF">CJN711_LOCUS8236</name>
    <name evidence="7" type="ORF">GIL414_LOCUS803</name>
    <name evidence="6" type="ORF">KQP761_LOCUS770</name>
</gene>
<evidence type="ECO:0000313" key="7">
    <source>
        <dbReference type="EMBL" id="CAF3795748.1"/>
    </source>
</evidence>
<dbReference type="InterPro" id="IPR043129">
    <property type="entry name" value="ATPase_NBD"/>
</dbReference>
<evidence type="ECO:0000313" key="5">
    <source>
        <dbReference type="EMBL" id="CAF1124407.1"/>
    </source>
</evidence>
<dbReference type="Pfam" id="PF05378">
    <property type="entry name" value="Hydant_A_N"/>
    <property type="match status" value="1"/>
</dbReference>
<dbReference type="OrthoDB" id="5404895at2759"/>
<dbReference type="InterPro" id="IPR024071">
    <property type="entry name" value="S-Me-THD_C_sf"/>
</dbReference>
<dbReference type="Pfam" id="PF20906">
    <property type="entry name" value="S-Me-THD_C"/>
    <property type="match status" value="1"/>
</dbReference>
<evidence type="ECO:0000259" key="2">
    <source>
        <dbReference type="Pfam" id="PF05378"/>
    </source>
</evidence>
<feature type="domain" description="Hydantoinase/oxoprolinase N-terminal" evidence="2">
    <location>
        <begin position="4"/>
        <end position="172"/>
    </location>
</feature>
<dbReference type="Gene3D" id="3.40.1610.10">
    <property type="entry name" value="CV3147-like domain"/>
    <property type="match status" value="1"/>
</dbReference>
<dbReference type="InterPro" id="IPR010318">
    <property type="entry name" value="S-Me-THD_N"/>
</dbReference>
<dbReference type="GO" id="GO:0016787">
    <property type="term" value="F:hydrolase activity"/>
    <property type="evidence" value="ECO:0007669"/>
    <property type="project" value="InterPro"/>
</dbReference>
<dbReference type="Proteomes" id="UP000663834">
    <property type="component" value="Unassembled WGS sequence"/>
</dbReference>
<dbReference type="EMBL" id="CAJOBH010000951">
    <property type="protein sequence ID" value="CAF3827067.1"/>
    <property type="molecule type" value="Genomic_DNA"/>
</dbReference>
<comment type="caution">
    <text evidence="6">The sequence shown here is derived from an EMBL/GenBank/DDBJ whole genome shotgun (WGS) entry which is preliminary data.</text>
</comment>
<proteinExistence type="predicted"/>
<dbReference type="InterPro" id="IPR027479">
    <property type="entry name" value="S-Me-THD_N_sf"/>
</dbReference>
<accession>A0A814XTA8</accession>
<dbReference type="InterPro" id="IPR045079">
    <property type="entry name" value="Oxoprolinase-like"/>
</dbReference>
<dbReference type="Proteomes" id="UP000663855">
    <property type="component" value="Unassembled WGS sequence"/>
</dbReference>
<dbReference type="InterPro" id="IPR002821">
    <property type="entry name" value="Hydantoinase_A"/>
</dbReference>
<evidence type="ECO:0000259" key="4">
    <source>
        <dbReference type="Pfam" id="PF20906"/>
    </source>
</evidence>
<evidence type="ECO:0008006" key="10">
    <source>
        <dbReference type="Google" id="ProtNLM"/>
    </source>
</evidence>
<reference evidence="6" key="1">
    <citation type="submission" date="2021-02" db="EMBL/GenBank/DDBJ databases">
        <authorList>
            <person name="Nowell W R."/>
        </authorList>
    </citation>
    <scope>NUCLEOTIDE SEQUENCE</scope>
</reference>
<dbReference type="Pfam" id="PF01968">
    <property type="entry name" value="Hydantoinase_A"/>
    <property type="match status" value="1"/>
</dbReference>
<evidence type="ECO:0000313" key="8">
    <source>
        <dbReference type="EMBL" id="CAF3827067.1"/>
    </source>
</evidence>
<dbReference type="EMBL" id="CAJNOV010002967">
    <property type="protein sequence ID" value="CAF1124407.1"/>
    <property type="molecule type" value="Genomic_DNA"/>
</dbReference>
<organism evidence="6 9">
    <name type="scientific">Rotaria magnacalcarata</name>
    <dbReference type="NCBI Taxonomy" id="392030"/>
    <lineage>
        <taxon>Eukaryota</taxon>
        <taxon>Metazoa</taxon>
        <taxon>Spiralia</taxon>
        <taxon>Gnathifera</taxon>
        <taxon>Rotifera</taxon>
        <taxon>Eurotatoria</taxon>
        <taxon>Bdelloidea</taxon>
        <taxon>Philodinida</taxon>
        <taxon>Philodinidae</taxon>
        <taxon>Rotaria</taxon>
    </lineage>
</organism>
<evidence type="ECO:0000259" key="1">
    <source>
        <dbReference type="Pfam" id="PF01968"/>
    </source>
</evidence>
<dbReference type="Proteomes" id="UP000681967">
    <property type="component" value="Unassembled WGS sequence"/>
</dbReference>
<dbReference type="PANTHER" id="PTHR11365">
    <property type="entry name" value="5-OXOPROLINASE RELATED"/>
    <property type="match status" value="1"/>
</dbReference>
<evidence type="ECO:0000313" key="6">
    <source>
        <dbReference type="EMBL" id="CAF1220280.1"/>
    </source>
</evidence>
<protein>
    <recommendedName>
        <fullName evidence="10">Hydantoinase</fullName>
    </recommendedName>
</protein>
<dbReference type="AlphaFoldDB" id="A0A814XTA8"/>
<dbReference type="EMBL" id="CAJNOW010000055">
    <property type="protein sequence ID" value="CAF1220280.1"/>
    <property type="molecule type" value="Genomic_DNA"/>
</dbReference>
<evidence type="ECO:0000259" key="3">
    <source>
        <dbReference type="Pfam" id="PF06032"/>
    </source>
</evidence>
<dbReference type="Pfam" id="PF06032">
    <property type="entry name" value="S-Me-THD_N"/>
    <property type="match status" value="1"/>
</dbReference>
<name>A0A814XTA8_9BILA</name>
<sequence length="946" mass="102697">MHIVGVDVGGTNTDAVLLRIESNDSPKVVATAKTVTTSDVFSGMLHALQQVINDKEIVAIMIGTTHFINALIQRQGLAKVCTIRICGPTTHAVSPMSNWPTDLKETIDGLTVFVSGGYFFDGSEISPLDEEEIRSVIRRALALDICTFCVCGVFSPCRSDQEKRVAEIIREESTTVYITLSHEIAGLGLSERENASILNACLRPLAKQTIEALHEALAGDVPCFLTRNDGTLLSSEDSSRWPVFTFASGSTNSMIGAAHLSGIKDGIVIDVGGTSIDIGVIVNGRPRQTQTNVRLIDDIRVNIPVADTVSLPLGGGTIIHVNEKEHTVQVGPDSVAYRLDQEALAFGGKTITGTDIALAAGLATGIGHCSVKLSSFIVEQVLDYVKELVTRNIERMKTNIEPVPVVLCGGGSILIDINQSFPGVTQMVRTDHFAVCNAVGAALCSISASMDLIVDLLPSSVDGGQQRKQVIDQLIVDVRQKCKENGARSNTIHLTDLEQIPLAYHPGGYKHRVQLTAIGRLDLDKFNRNARETRREKFNPKIKKEPPSAIKPPIYIDLTKKRPTFDENGVWCIDAIDIEYIAYGTGILGSGGGGESHHCKLWCLNVLREGKYKMRVVAPSYFAASSDLIVGAGFMGAPTVSHELLPNGHECLEAVNVLEKYLSTNIAGIFTAEIGGANGMIGLLVAAMKNIFCIDGDAMGRAFPYLNQCLSFIHGLPATPSCLCDVRGETIIGTDESISNSQELEEFFRKECTKRGLCVGVAFPPIHGTQLEENILPYSLSRAWFLGEAKFNHRIDAIQAVARAGQGRILISDGKVINVERHTSGGFVRGHVFIEIEDRTLIIDFQNENLVARYDNGDIAASTPDLITLVEEDSAEPLATEIVKYGCRVSVLVLPAPEPMTTLQALQYVGLQAFGLDFPNYAYTPSHVSIKSVWDVFYKRHDDNQK</sequence>
<evidence type="ECO:0000313" key="9">
    <source>
        <dbReference type="Proteomes" id="UP000663834"/>
    </source>
</evidence>
<feature type="domain" description="S-Me-THD-like C-terminal" evidence="4">
    <location>
        <begin position="741"/>
        <end position="919"/>
    </location>
</feature>
<feature type="domain" description="Hydantoinase A/oxoprolinase" evidence="1">
    <location>
        <begin position="192"/>
        <end position="361"/>
    </location>
</feature>
<dbReference type="Proteomes" id="UP000681720">
    <property type="component" value="Unassembled WGS sequence"/>
</dbReference>
<dbReference type="Gene3D" id="2.40.390.10">
    <property type="entry name" value="CV3147-like"/>
    <property type="match status" value="1"/>
</dbReference>
<feature type="domain" description="S-Me-THD N-terminal" evidence="3">
    <location>
        <begin position="577"/>
        <end position="732"/>
    </location>
</feature>
<dbReference type="InterPro" id="IPR008040">
    <property type="entry name" value="Hydant_A_N"/>
</dbReference>
<dbReference type="SUPFAM" id="SSF160991">
    <property type="entry name" value="CV3147-like"/>
    <property type="match status" value="1"/>
</dbReference>
<dbReference type="SUPFAM" id="SSF53067">
    <property type="entry name" value="Actin-like ATPase domain"/>
    <property type="match status" value="2"/>
</dbReference>
<dbReference type="EMBL" id="CAJOBJ010000109">
    <property type="protein sequence ID" value="CAF3795748.1"/>
    <property type="molecule type" value="Genomic_DNA"/>
</dbReference>